<comment type="caution">
    <text evidence="2">The sequence shown here is derived from an EMBL/GenBank/DDBJ whole genome shotgun (WGS) entry which is preliminary data.</text>
</comment>
<dbReference type="AlphaFoldDB" id="A0A109BKI6"/>
<feature type="transmembrane region" description="Helical" evidence="1">
    <location>
        <begin position="116"/>
        <end position="138"/>
    </location>
</feature>
<proteinExistence type="predicted"/>
<dbReference type="RefSeq" id="WP_068460174.1">
    <property type="nucleotide sequence ID" value="NZ_JAEFBX010000002.1"/>
</dbReference>
<keyword evidence="1" id="KW-1133">Transmembrane helix</keyword>
<evidence type="ECO:0000313" key="2">
    <source>
        <dbReference type="EMBL" id="KWT70511.1"/>
    </source>
</evidence>
<dbReference type="OrthoDB" id="8443969at2"/>
<reference evidence="2 3" key="1">
    <citation type="submission" date="2015-10" db="EMBL/GenBank/DDBJ databases">
        <title>Transcriptomic analysis of a linuron degrading triple-species bacterial consortium.</title>
        <authorList>
            <person name="Albers P."/>
        </authorList>
    </citation>
    <scope>NUCLEOTIDE SEQUENCE [LARGE SCALE GENOMIC DNA]</scope>
    <source>
        <strain evidence="2 3">WDL6</strain>
    </source>
</reference>
<protein>
    <recommendedName>
        <fullName evidence="4">Transmembrane protein</fullName>
    </recommendedName>
</protein>
<name>A0A109BKI6_HYPSL</name>
<keyword evidence="3" id="KW-1185">Reference proteome</keyword>
<feature type="transmembrane region" description="Helical" evidence="1">
    <location>
        <begin position="90"/>
        <end position="110"/>
    </location>
</feature>
<dbReference type="EMBL" id="LMTR01000031">
    <property type="protein sequence ID" value="KWT70511.1"/>
    <property type="molecule type" value="Genomic_DNA"/>
</dbReference>
<organism evidence="2 3">
    <name type="scientific">Hyphomicrobium sulfonivorans</name>
    <dbReference type="NCBI Taxonomy" id="121290"/>
    <lineage>
        <taxon>Bacteria</taxon>
        <taxon>Pseudomonadati</taxon>
        <taxon>Pseudomonadota</taxon>
        <taxon>Alphaproteobacteria</taxon>
        <taxon>Hyphomicrobiales</taxon>
        <taxon>Hyphomicrobiaceae</taxon>
        <taxon>Hyphomicrobium</taxon>
    </lineage>
</organism>
<evidence type="ECO:0000256" key="1">
    <source>
        <dbReference type="SAM" id="Phobius"/>
    </source>
</evidence>
<evidence type="ECO:0008006" key="4">
    <source>
        <dbReference type="Google" id="ProtNLM"/>
    </source>
</evidence>
<evidence type="ECO:0000313" key="3">
    <source>
        <dbReference type="Proteomes" id="UP000059074"/>
    </source>
</evidence>
<dbReference type="PATRIC" id="fig|121290.4.peg.3058"/>
<dbReference type="STRING" id="121290.APY04_0955"/>
<accession>A0A109BKI6</accession>
<keyword evidence="1" id="KW-0812">Transmembrane</keyword>
<sequence>MATEAQSLDDGMAATTREASAVFHSVKALQSAVEALSDAGFTRDDLSVLGNEKALHEKFGADIPDAEALADNPDTPRATYVAPESRAEGLAALAGIPVYIGGAGAAAIAAMEGAAVVATAGAALGVSAIAGALGLYAARKMEKHHAAQIDKNLKNGGLVLWVRTDDKPREVKALEILRSNDADDLRMHTVTLPSGVNAVPFHNAEPDPFLKG</sequence>
<dbReference type="Proteomes" id="UP000059074">
    <property type="component" value="Unassembled WGS sequence"/>
</dbReference>
<gene>
    <name evidence="2" type="ORF">APY04_0955</name>
</gene>
<keyword evidence="1" id="KW-0472">Membrane</keyword>